<comment type="caution">
    <text evidence="32 33">Lacks conserved residue(s) required for the propagation of feature annotation.</text>
</comment>
<dbReference type="GO" id="GO:1903908">
    <property type="term" value="P:positive regulation of plasma membrane raft polarization"/>
    <property type="evidence" value="ECO:0007669"/>
    <property type="project" value="UniProtKB-UniRule"/>
</dbReference>
<evidence type="ECO:0000256" key="25">
    <source>
        <dbReference type="ARBA" id="ARBA00023136"/>
    </source>
</evidence>
<organism evidence="36">
    <name type="scientific">Human immunodeficiency virus type 1</name>
    <name type="common">HIV-1</name>
    <dbReference type="NCBI Taxonomy" id="11676"/>
    <lineage>
        <taxon>Viruses</taxon>
        <taxon>Riboviria</taxon>
        <taxon>Pararnavirae</taxon>
        <taxon>Artverviricota</taxon>
        <taxon>Revtraviricetes</taxon>
        <taxon>Ortervirales</taxon>
        <taxon>Retroviridae</taxon>
        <taxon>Orthoretrovirinae</taxon>
        <taxon>Lentivirus</taxon>
        <taxon>Lentivirus humimdef1</taxon>
    </lineage>
</organism>
<feature type="site" description="Cleavage; by host furin" evidence="32">
    <location>
        <begin position="510"/>
        <end position="511"/>
    </location>
</feature>
<evidence type="ECO:0000256" key="18">
    <source>
        <dbReference type="ARBA" id="ARBA00022844"/>
    </source>
</evidence>
<keyword evidence="15 32" id="KW-0053">Apoptosis</keyword>
<keyword evidence="21 32" id="KW-1164">Virus endocytosis by host</keyword>
<keyword evidence="11 32" id="KW-0945">Host-virus interaction</keyword>
<dbReference type="GO" id="GO:0019064">
    <property type="term" value="P:fusion of virus membrane with host plasma membrane"/>
    <property type="evidence" value="ECO:0007669"/>
    <property type="project" value="UniProtKB-UniRule"/>
</dbReference>
<dbReference type="GO" id="GO:0020002">
    <property type="term" value="C:host cell plasma membrane"/>
    <property type="evidence" value="ECO:0007669"/>
    <property type="project" value="UniProtKB-SubCell"/>
</dbReference>
<dbReference type="Pfam" id="PF00517">
    <property type="entry name" value="GP41"/>
    <property type="match status" value="1"/>
</dbReference>
<dbReference type="SUPFAM" id="SSF58069">
    <property type="entry name" value="Virus ectodomain"/>
    <property type="match status" value="1"/>
</dbReference>
<dbReference type="InterPro" id="IPR000328">
    <property type="entry name" value="GP41-like"/>
</dbReference>
<dbReference type="Gene3D" id="1.20.5.490">
    <property type="entry name" value="Single helix bin"/>
    <property type="match status" value="1"/>
</dbReference>
<evidence type="ECO:0000256" key="17">
    <source>
        <dbReference type="ARBA" id="ARBA00022804"/>
    </source>
</evidence>
<proteinExistence type="inferred from homology"/>
<keyword evidence="25 32" id="KW-0472">Membrane</keyword>
<dbReference type="GO" id="GO:0055036">
    <property type="term" value="C:virion membrane"/>
    <property type="evidence" value="ECO:0007669"/>
    <property type="project" value="UniProtKB-SubCell"/>
</dbReference>
<comment type="domain">
    <text evidence="32 33">The 17 amino acids long immunosuppressive region is present in many retroviral envelope proteins. Synthetic peptides derived from this relatively conserved sequence inhibit immune function in vitro and in vivo.</text>
</comment>
<feature type="transmembrane region" description="Helical" evidence="33">
    <location>
        <begin position="677"/>
        <end position="704"/>
    </location>
</feature>
<dbReference type="InterPro" id="IPR036377">
    <property type="entry name" value="Gp120_core_sf"/>
</dbReference>
<feature type="coiled-coil region" evidence="32">
    <location>
        <begin position="632"/>
        <end position="666"/>
    </location>
</feature>
<feature type="disulfide bond" evidence="32">
    <location>
        <begin position="223"/>
        <end position="252"/>
    </location>
</feature>
<evidence type="ECO:0000256" key="19">
    <source>
        <dbReference type="ARBA" id="ARBA00022870"/>
    </source>
</evidence>
<comment type="function">
    <text evidence="32">Surface protein gp120: Attaches the virus to the host lymphoid cell by binding to the primary receptor CD4. This interaction induces a structural rearrangement creating a high affinity binding site for a chemokine coreceptor like CXCR4 and/or CCR5. Acts as a ligand for CD209/DC-SIGN and CLEC4M/DC-SIGNR, which are respectively found on dendritic cells (DCs), and on endothelial cells of liver sinusoids and lymph node sinuses. These interactions allow capture of viral particles at mucosal surfaces by these cells and subsequent transmission to permissive cells. HIV subverts the migration properties of dendritic cells to gain access to CD4+ T-cells in lymph nodes. Virus transmission to permissive T-cells occurs either in trans (without DCs infection, through viral capture and transmission), or in cis (following DCs productive infection, through the usual CD4-gp120 interaction), thereby inducing a robust infection. In trans infection, bound virions remain infectious over days and it is proposed that they are not degraded, but protected in non-lysosomal acidic organelles within the DCs close to the cell membrane thus contributing to the viral infectious potential during DCs' migration from the periphery to the lymphoid tissues. On arrival at lymphoid tissues, intact virions recycle back to DCs' cell surface allowing virus transmission to CD4+ T-cells.</text>
</comment>
<keyword evidence="23 32" id="KW-1039">Host endosome</keyword>
<dbReference type="SUPFAM" id="SSF56502">
    <property type="entry name" value="gp120 core"/>
    <property type="match status" value="2"/>
</dbReference>
<dbReference type="InterPro" id="IPR000777">
    <property type="entry name" value="HIV1_Gp120"/>
</dbReference>
<dbReference type="FunFam" id="1.10.287.210:FF:000001">
    <property type="entry name" value="Envelope glycoprotein gp160"/>
    <property type="match status" value="1"/>
</dbReference>
<dbReference type="EMBL" id="MG898179">
    <property type="protein sequence ID" value="AYX74386.1"/>
    <property type="molecule type" value="Genomic_RNA"/>
</dbReference>
<feature type="region of interest" description="Fusion peptide" evidence="32">
    <location>
        <begin position="511"/>
        <end position="531"/>
    </location>
</feature>
<keyword evidence="31 32" id="KW-1160">Virus entry into host cell</keyword>
<keyword evidence="27 32" id="KW-1015">Disulfide bond</keyword>
<dbReference type="GO" id="GO:0039654">
    <property type="term" value="P:fusion of virus membrane with host endosome membrane"/>
    <property type="evidence" value="ECO:0007669"/>
    <property type="project" value="UniProtKB-UniRule"/>
</dbReference>
<organismHost>
    <name type="scientific">Homo sapiens</name>
    <name type="common">Human</name>
    <dbReference type="NCBI Taxonomy" id="9606"/>
</organismHost>
<evidence type="ECO:0000259" key="35">
    <source>
        <dbReference type="Pfam" id="PF00517"/>
    </source>
</evidence>
<evidence type="ECO:0000256" key="7">
    <source>
        <dbReference type="ARBA" id="ARBA00022506"/>
    </source>
</evidence>
<dbReference type="FunFam" id="2.170.40.20:FF:000002">
    <property type="entry name" value="Envelope glycoprotein gp160"/>
    <property type="match status" value="1"/>
</dbReference>
<evidence type="ECO:0000256" key="30">
    <source>
        <dbReference type="ARBA" id="ARBA00023288"/>
    </source>
</evidence>
<dbReference type="GO" id="GO:0016020">
    <property type="term" value="C:membrane"/>
    <property type="evidence" value="ECO:0007669"/>
    <property type="project" value="UniProtKB-UniRule"/>
</dbReference>
<evidence type="ECO:0000256" key="1">
    <source>
        <dbReference type="ARBA" id="ARBA00004402"/>
    </source>
</evidence>
<evidence type="ECO:0000256" key="4">
    <source>
        <dbReference type="ARBA" id="ARBA00004563"/>
    </source>
</evidence>
<dbReference type="GO" id="GO:0019031">
    <property type="term" value="C:viral envelope"/>
    <property type="evidence" value="ECO:0007669"/>
    <property type="project" value="UniProtKB-KW"/>
</dbReference>
<evidence type="ECO:0000256" key="20">
    <source>
        <dbReference type="ARBA" id="ARBA00022879"/>
    </source>
</evidence>
<evidence type="ECO:0000256" key="2">
    <source>
        <dbReference type="ARBA" id="ARBA00004433"/>
    </source>
</evidence>
<keyword evidence="24 32" id="KW-0175">Coiled coil</keyword>
<keyword evidence="8 32" id="KW-1170">Fusion of virus membrane with host endosomal membrane</keyword>
<feature type="chain" id="PRO_5023337280" description="Envelope glycoprotein gp160" evidence="32">
    <location>
        <begin position="33"/>
        <end position="843"/>
    </location>
</feature>
<evidence type="ECO:0000256" key="14">
    <source>
        <dbReference type="ARBA" id="ARBA00022692"/>
    </source>
</evidence>
<dbReference type="GO" id="GO:0005198">
    <property type="term" value="F:structural molecule activity"/>
    <property type="evidence" value="ECO:0007669"/>
    <property type="project" value="UniProtKB-UniRule"/>
</dbReference>
<dbReference type="CDD" id="cd09909">
    <property type="entry name" value="HIV-1-like_HR1-HR2"/>
    <property type="match status" value="1"/>
</dbReference>
<sequence length="843" mass="95185">MRARGIQRNYQQWWTWGILGFWMLMICNAVLEKRWVTVYYGVPVWKEAKTTLFCASDAKAYEKEAHNVWATHACVPTDPSPQELVLENVTENFNMWKNDMVEQMHEDIISLWDQSLKPCVKLTPLCVTLECTKANFNNGTSSNNSTSSNNTMYEEMKNCSFNATTEIRDKQKKMYALFYKLDIVPLEEDKNNSDKYILINCNTSTIAQACPKISFDPIPIHYCAPAGYAILKCNNKTFKGTGPCSNVSTVQCTHGIKPVVSTQLLLNGSLAEEEIIIRSKNLTDDTKTIIVHLNESVGINCTRPGNNTRQSVRIGPGQTFYATGDIIGDIRQAHCNISEEKWNATLLKVREKLAEHFPNKTIIFNSSAGGDLEITTHTFICGGEFFYCNTSGLFNRTYYANGTAKYVNSTDGTITLQCRIKQFINMWQRVGRAMYAPPIAGNIACRSDITGLLLTRDGGTNETTETFRPGGGDMRDNWRSELYKYKVVEIKPLGIAPTEAKRRVVEREKRAAGLGAMLLGFLGAAGSTMGAASITLTVQARQLLSGIVQQQSNLLRAIEAQHHLLQLTVWGIKQLQARVLAIERYLKDQQLLGLWGCSGKLICTTTVPWNSSWSNKSLEEIWGNMTWMQWDREVSNYTGIIYDLLEKSQNQQEKNEQDLLALDRWNSLWNWFDITNWLWYIKIFIMIVGGLIGLRIVFAILSLVNRVRQGYSPLSLQTLIPNQRGPDRPGGIEEEGGEKDRGRSIRLVSGFLALAWDDLRSLCLFSYHRLRDLLLIIARAVELLGHSILRSLQRGWEVLKYLGNLVQYWGLELKKSAISLLDTIAIAVAEGTDRIIEIIQGVL</sequence>
<gene>
    <name evidence="32 36" type="primary">env</name>
</gene>
<dbReference type="Gene3D" id="2.170.40.20">
    <property type="entry name" value="Human immunodeficiency virus 1, Gp160, envelope glycoprotein"/>
    <property type="match status" value="2"/>
</dbReference>
<evidence type="ECO:0000256" key="3">
    <source>
        <dbReference type="ARBA" id="ARBA00004505"/>
    </source>
</evidence>
<feature type="transmembrane region" description="Helical" evidence="33">
    <location>
        <begin position="13"/>
        <end position="31"/>
    </location>
</feature>
<evidence type="ECO:0000256" key="29">
    <source>
        <dbReference type="ARBA" id="ARBA00023280"/>
    </source>
</evidence>
<keyword evidence="22 32" id="KW-1133">Transmembrane helix</keyword>
<evidence type="ECO:0000256" key="13">
    <source>
        <dbReference type="ARBA" id="ARBA00022685"/>
    </source>
</evidence>
<keyword evidence="9 32" id="KW-1032">Host cell membrane</keyword>
<keyword evidence="10 32" id="KW-1165">Clathrin-mediated endocytosis of virus by host</keyword>
<feature type="domain" description="Human immunodeficiency virus 1 envelope glycoprotein Gp120" evidence="34">
    <location>
        <begin position="35"/>
        <end position="510"/>
    </location>
</feature>
<evidence type="ECO:0000256" key="23">
    <source>
        <dbReference type="ARBA" id="ARBA00023046"/>
    </source>
</evidence>
<comment type="function">
    <text evidence="32">Transmembrane protein gp41: Acts as a class I viral fusion protein. Under the current model, the protein has at least 3 conformational states: pre-fusion native state, pre-hairpin intermediate state, and post-fusion hairpin state. During fusion of viral and target intracellular membranes, the coiled coil regions (heptad repeats) assume a trimer-of-hairpins structure, positioning the fusion peptide in close proximity to the C-terminal region of the ectodomain. The formation of this structure appears to drive apposition and subsequent fusion of viral and target cell membranes. Complete fusion occurs in host cell endosomes and is dynamin-dependent, however some lipid transfer might occur at the plasma membrane. The virus undergoes clathrin-dependent internalization long before endosomal fusion, thus minimizing the surface exposure of conserved viral epitopes during fusion and reducing the efficacy of inhibitors targeting these epitopes. Membranes fusion leads to delivery of the nucleocapsid into the cytoplasm.</text>
</comment>
<dbReference type="GO" id="GO:0052031">
    <property type="term" value="P:symbiont-mediated perturbation of host defense response"/>
    <property type="evidence" value="ECO:0007669"/>
    <property type="project" value="UniProtKB-UniRule"/>
</dbReference>
<keyword evidence="18 32" id="KW-0946">Virion</keyword>
<feature type="disulfide bond" evidence="32">
    <location>
        <begin position="54"/>
        <end position="74"/>
    </location>
</feature>
<dbReference type="GO" id="GO:0019062">
    <property type="term" value="P:virion attachment to host cell"/>
    <property type="evidence" value="ECO:0007669"/>
    <property type="project" value="UniProtKB-UniRule"/>
</dbReference>
<comment type="domain">
    <text evidence="32">Some of the most genetically diverse regions of the viral genome are present in Env. They are called variable regions 1 through 5 (V1 through V5). Coreceptor usage of gp120 is determined mainly by the primary structure of the third variable region (V3) in the outer domain of gp120. The sequence of V3 determines which coreceptor, CCR5 and/or CXCR4 (corresponding to R5/macrophage, X4/T cell and R5X4/T cell and macrophage tropism), is used to trigger the fusion potential of the Env complex, and hence which cells the virus can infect. Binding to CCR5 involves a region adjacent in addition to V3.</text>
</comment>
<keyword evidence="26 32" id="KW-0564">Palmitate</keyword>
<feature type="region of interest" description="Immunosuppression" evidence="32">
    <location>
        <begin position="573"/>
        <end position="591"/>
    </location>
</feature>
<comment type="domain">
    <text evidence="32">The YXXL motif is involved in determining the exact site of viral release at the surface of infected mononuclear cells and promotes endocytosis. YXXL and di-leucine endocytosis motifs interact directly or indirectly with the clathrin adapter complexes, opperate independently, and their activities are not additive.</text>
</comment>
<evidence type="ECO:0000256" key="32">
    <source>
        <dbReference type="HAMAP-Rule" id="MF_04083"/>
    </source>
</evidence>
<evidence type="ECO:0000256" key="5">
    <source>
        <dbReference type="ARBA" id="ARBA00004578"/>
    </source>
</evidence>
<keyword evidence="17 32" id="KW-1161">Viral attachment to host cell</keyword>
<keyword evidence="7 32" id="KW-1168">Fusion of virus membrane with host membrane</keyword>
<comment type="PTM">
    <text evidence="32">Highly glycosylated by host. The high number of glycan on the protein is reffered to as 'glycan shield' because it contributes to hide protein sequence from adaptive immune system.</text>
</comment>
<comment type="PTM">
    <text evidence="32">Palmitoylation of the transmembrane protein and of Env polyprotein (prior to its proteolytic cleavage) is essential for their association with host cell membrane lipid rafts. Palmitoylation is therefore required for envelope trafficking to classical lipid rafts, but not for viral replication.</text>
</comment>
<evidence type="ECO:0000256" key="16">
    <source>
        <dbReference type="ARBA" id="ARBA00022729"/>
    </source>
</evidence>
<keyword evidence="20 32" id="KW-0261">Viral envelope protein</keyword>
<dbReference type="GO" id="GO:1903911">
    <property type="term" value="P:positive regulation of receptor clustering"/>
    <property type="evidence" value="ECO:0007669"/>
    <property type="project" value="UniProtKB-UniRule"/>
</dbReference>
<comment type="subcellular location">
    <molecule>Surface protein gp120</molecule>
    <subcellularLocation>
        <location evidence="32">Virion membrane</location>
        <topology evidence="32">Peripheral membrane protein</topology>
    </subcellularLocation>
    <subcellularLocation>
        <location evidence="32">Host cell membrane</location>
        <topology evidence="32">Peripheral membrane protein</topology>
    </subcellularLocation>
    <subcellularLocation>
        <location evidence="32">Host endosome membrane</location>
        <topology evidence="32">Single-pass type I membrane protein</topology>
    </subcellularLocation>
    <text evidence="32">The surface protein is not anchored to the viral envelope, but associates with the extravirion surface through its binding to TM. It is probably concentrated at the site of budding and incorporated into the virions possibly by contacts between the cytoplasmic tail of Env and the N-terminus of Gag.</text>
</comment>
<keyword evidence="28 32" id="KW-0325">Glycoprotein</keyword>
<evidence type="ECO:0000259" key="34">
    <source>
        <dbReference type="Pfam" id="PF00516"/>
    </source>
</evidence>
<evidence type="ECO:0000256" key="12">
    <source>
        <dbReference type="ARBA" id="ARBA00022595"/>
    </source>
</evidence>
<evidence type="ECO:0000256" key="33">
    <source>
        <dbReference type="RuleBase" id="RU363095"/>
    </source>
</evidence>
<feature type="short sequence motif" description="YXXL motif; contains endocytosis signal" evidence="32">
    <location>
        <begin position="711"/>
        <end position="714"/>
    </location>
</feature>
<dbReference type="GO" id="GO:0044175">
    <property type="term" value="C:host cell endosome membrane"/>
    <property type="evidence" value="ECO:0007669"/>
    <property type="project" value="UniProtKB-SubCell"/>
</dbReference>
<feature type="region of interest" description="CD4-binding loop" evidence="32">
    <location>
        <begin position="367"/>
        <end position="377"/>
    </location>
</feature>
<keyword evidence="19 32" id="KW-1043">Host membrane</keyword>
<comment type="domain">
    <text evidence="32">The membrane proximal external region (MPER) present in gp41 is a tryptophan-rich region recognized by the antibodies 2F5, Z13, and 4E10. MPER seems to play a role in fusion.</text>
</comment>
<keyword evidence="30 32" id="KW-0449">Lipoprotein</keyword>
<evidence type="ECO:0000313" key="36">
    <source>
        <dbReference type="EMBL" id="AYX74386.1"/>
    </source>
</evidence>
<dbReference type="FunFam" id="1.20.5.490:FF:000001">
    <property type="entry name" value="Envelope glycoprotein gp160"/>
    <property type="match status" value="1"/>
</dbReference>
<evidence type="ECO:0000256" key="11">
    <source>
        <dbReference type="ARBA" id="ARBA00022581"/>
    </source>
</evidence>
<keyword evidence="12 32" id="KW-1162">Viral penetration into host cytoplasm</keyword>
<dbReference type="Pfam" id="PF00516">
    <property type="entry name" value="GP120"/>
    <property type="match status" value="1"/>
</dbReference>
<comment type="miscellaneous">
    <text evidence="32">HIV-1 lineages are divided in three main groups, M (for Major), O (for Outlier), and N (for New, or Non-M, Non-O). The vast majority of strains found worldwide belong to the group M. Group O seems to be endemic to and largely confined to Cameroon and neighboring countries in West Central Africa, where these viruses represent a small minority of HIV-1 strains. The group N is represented by a limited number of isolates from Cameroonian persons. The group M is further subdivided in 9 clades or subtypes (A to D, F to H, J and K).</text>
</comment>
<feature type="disulfide bond" evidence="32">
    <location>
        <begin position="233"/>
        <end position="244"/>
    </location>
</feature>
<name>A0A3G5QK12_HV1</name>
<evidence type="ECO:0000256" key="6">
    <source>
        <dbReference type="ARBA" id="ARBA00004650"/>
    </source>
</evidence>
<evidence type="ECO:0000256" key="9">
    <source>
        <dbReference type="ARBA" id="ARBA00022511"/>
    </source>
</evidence>
<comment type="similarity">
    <text evidence="32">Belongs to the HIV-1 env protein family.</text>
</comment>
<feature type="chain" id="PRO_5023337279" description="Transmembrane protein gp41" evidence="32">
    <location>
        <begin position="511"/>
        <end position="843"/>
    </location>
</feature>
<reference evidence="36" key="1">
    <citation type="journal article" date="2018" name="Cell Rep.">
        <title>Completeness of HIV-1 Envelope Glycan Shield at Transmission Determines Neutralization Breadth.</title>
        <authorList>
            <person name="Wagh K."/>
            <person name="Kreider E.F."/>
            <person name="Li Y."/>
            <person name="Barbian H.J."/>
            <person name="Learn G.H."/>
            <person name="Giorgi E."/>
            <person name="Hraber P.T."/>
            <person name="Decker T.G."/>
            <person name="Smith A.G."/>
            <person name="Gondim M.V."/>
            <person name="Gillis L."/>
            <person name="Wandzilak J."/>
            <person name="Chuang G.Y."/>
            <person name="Rawi R."/>
            <person name="Cai F."/>
            <person name="Pellegrino P."/>
            <person name="Williams I."/>
            <person name="Overbaugh J."/>
            <person name="Gao F."/>
            <person name="Kwong P.D."/>
            <person name="Haynes B.F."/>
            <person name="Shaw G.M."/>
            <person name="Borrow P."/>
            <person name="Seaman M.S."/>
            <person name="Hahn B.H."/>
            <person name="Korber B."/>
        </authorList>
    </citation>
    <scope>NUCLEOTIDE SEQUENCE</scope>
    <source>
        <strain evidence="36">CH0694_3_d0186_ipe018_27_7</strain>
    </source>
</reference>
<comment type="function">
    <text evidence="32">Envelope glycoprotein gp160: Oligomerizes in the host endoplasmic reticulum into predominantly trimers. In a second time, gp160 transits in the host Golgi, where glycosylation is completed. The precursor is then proteolytically cleaved in the trans-Golgi and thereby activated by cellular furin or furin-like proteases to produce gp120 and gp41.</text>
</comment>
<evidence type="ECO:0000256" key="22">
    <source>
        <dbReference type="ARBA" id="ARBA00022989"/>
    </source>
</evidence>
<keyword evidence="14 32" id="KW-0812">Transmembrane</keyword>
<dbReference type="GO" id="GO:0075512">
    <property type="term" value="P:clathrin-dependent endocytosis of virus by host cell"/>
    <property type="evidence" value="ECO:0007669"/>
    <property type="project" value="UniProtKB-UniRule"/>
</dbReference>
<comment type="PTM">
    <text evidence="32">Specific enzymatic cleavages in vivo yield mature proteins. Envelope glycoproteins are synthesized as a inactive precursor that is heavily N-glycosylated and processed likely by host cell furin in the Golgi to yield the mature SU and TM proteins. The cleavage site between SU and TM requires the minimal sequence [KR]-X-[KR]-R. About 2 of the 9 disulfide bonds of gp41 are reduced by P4HB/PDI, following binding to CD4 receptor.</text>
</comment>
<evidence type="ECO:0000256" key="27">
    <source>
        <dbReference type="ARBA" id="ARBA00023157"/>
    </source>
</evidence>
<comment type="subcellular location">
    <molecule>Transmembrane protein gp41</molecule>
    <subcellularLocation>
        <location evidence="32">Virion membrane</location>
        <topology evidence="32">Single-pass type I membrane protein</topology>
    </subcellularLocation>
    <subcellularLocation>
        <location evidence="32">Host cell membrane</location>
        <topology evidence="32">Single-pass type I membrane protein</topology>
    </subcellularLocation>
    <subcellularLocation>
        <location evidence="32">Host endosome membrane</location>
        <topology evidence="32">Single-pass type I membrane protein</topology>
    </subcellularLocation>
    <text evidence="32">It is probably concentrated at the site of budding and incorporated into the virions possibly by contacts between the cytoplasmic tail of Env and the N-terminus of Gag.</text>
</comment>
<evidence type="ECO:0000256" key="26">
    <source>
        <dbReference type="ARBA" id="ARBA00023139"/>
    </source>
</evidence>
<comment type="miscellaneous">
    <text evidence="32">Inhibitors targeting HIV-1 viral envelope proteins are used as antiretroviral drugs. Attachment of virions to the cell surface via non-specific interactions and CD4 binding can be blocked by inhibitors that include cyanovirin-N, cyclotriazadisulfonamide analogs, PRO 2000, TNX 355 and PRO 542. In addition, BMS 806 can block CD4-induced conformational changes. Env interactions with the coreceptor molecules can be targeted by CCR5 antagonists including SCH-D, maraviroc (UK 427857) and aplaviroc (GW 873140), and the CXCR4 antagonist AMD 070. Fusion of viral and cellular membranes can be inhibited by peptides such as enfuvirtide and tifuvirtide (T 1249). Resistance to inhibitors associated with mutations in Env are observed. Most of the time, single mutations confer only a modest reduction in drug susceptibility. Combination of several mutations is usually required to develop a high-level drug resistance.</text>
</comment>
<evidence type="ECO:0000256" key="15">
    <source>
        <dbReference type="ARBA" id="ARBA00022703"/>
    </source>
</evidence>
<evidence type="ECO:0000256" key="21">
    <source>
        <dbReference type="ARBA" id="ARBA00022890"/>
    </source>
</evidence>
<comment type="subunit">
    <text evidence="32">The mature envelope protein (Env) consists of a homotrimer of non-covalently associated gp120-gp41 heterodimers. The resulting complex protrudes from the virus surface as a spike. There seems to be as few as 10 spikes on the average virion. Surface protein gp120 interacts with host CD4, CCR5 and CXCR4. Gp120 also interacts with the C-type lectins CD209/DC-SIGN and CLEC4M/DC-SIGNR (collectively referred to as DC-SIGN(R)). Gp120 and gp41 interact with GalCer. Gp120 interacts with host ITGA4/ITGB7 complex; on CD4+ T-cells, this interaction results in rapid activation of integrin ITGAL/LFA-1, which facilitates efficient cell-to-cell spreading of HIV-1. Gp120 interacts with cell-associated heparan sulfate; this interaction increases virus infectivity on permissive cells and may be involved in infection of CD4- cells.</text>
</comment>
<comment type="subcellular location">
    <subcellularLocation>
        <location evidence="3">Host cell membrane</location>
        <topology evidence="3">Peripheral membrane protein</topology>
    </subcellularLocation>
    <subcellularLocation>
        <location evidence="1">Host cell membrane</location>
        <topology evidence="1">Single-pass type I membrane protein</topology>
    </subcellularLocation>
    <subcellularLocation>
        <location evidence="2">Host endosome membrane</location>
        <topology evidence="2">Peripheral membrane protein</topology>
    </subcellularLocation>
    <subcellularLocation>
        <location evidence="5">Host endosome membrane</location>
        <topology evidence="5">Single-pass type I membrane protein</topology>
    </subcellularLocation>
    <subcellularLocation>
        <location evidence="6">Virion membrane</location>
        <topology evidence="6">Peripheral membrane protein</topology>
    </subcellularLocation>
    <subcellularLocation>
        <location evidence="4">Virion membrane</location>
        <topology evidence="4">Single-pass type I membrane protein</topology>
    </subcellularLocation>
</comment>
<dbReference type="Gene3D" id="1.10.287.210">
    <property type="match status" value="1"/>
</dbReference>
<evidence type="ECO:0000256" key="31">
    <source>
        <dbReference type="ARBA" id="ARBA00023296"/>
    </source>
</evidence>
<evidence type="ECO:0000256" key="10">
    <source>
        <dbReference type="ARBA" id="ARBA00022570"/>
    </source>
</evidence>
<evidence type="ECO:0000256" key="8">
    <source>
        <dbReference type="ARBA" id="ARBA00022510"/>
    </source>
</evidence>
<keyword evidence="16 32" id="KW-0732">Signal</keyword>
<dbReference type="HAMAP" id="MF_04083">
    <property type="entry name" value="HIV_ENV"/>
    <property type="match status" value="1"/>
</dbReference>
<feature type="domain" description="Retroviral envelope protein GP41-like" evidence="35">
    <location>
        <begin position="529"/>
        <end position="719"/>
    </location>
</feature>
<dbReference type="InterPro" id="IPR037527">
    <property type="entry name" value="Gp160"/>
</dbReference>
<accession>A0A3G5QK12</accession>
<keyword evidence="29 32" id="KW-0899">Viral immunoevasion</keyword>
<feature type="disulfide bond" evidence="32">
    <location>
        <begin position="597"/>
        <end position="603"/>
    </location>
</feature>
<feature type="topological domain" description="Cytoplasmic" evidence="32">
    <location>
        <begin position="705"/>
        <end position="843"/>
    </location>
</feature>
<evidence type="ECO:0000256" key="28">
    <source>
        <dbReference type="ARBA" id="ARBA00023180"/>
    </source>
</evidence>
<feature type="region of interest" description="MPER; binding to GalCer" evidence="32">
    <location>
        <begin position="661"/>
        <end position="682"/>
    </location>
</feature>
<feature type="lipid moiety-binding region" description="S-palmitoyl cysteine; by host" evidence="32">
    <location>
        <position position="763"/>
    </location>
</feature>
<protein>
    <recommendedName>
        <fullName evidence="32">Envelope glycoprotein gp160</fullName>
    </recommendedName>
    <alternativeName>
        <fullName evidence="32">Env polyprotein</fullName>
    </alternativeName>
    <component>
        <recommendedName>
            <fullName evidence="32">Surface protein gp120</fullName>
            <shortName evidence="32">SU</shortName>
        </recommendedName>
        <alternativeName>
            <fullName evidence="32">Glycoprotein 120</fullName>
            <shortName evidence="32">gp120</shortName>
        </alternativeName>
    </component>
    <component>
        <recommendedName>
            <fullName evidence="32">Transmembrane protein gp41</fullName>
            <shortName evidence="32">TM</shortName>
        </recommendedName>
        <alternativeName>
            <fullName evidence="32">Glycoprotein 41</fullName>
            <shortName evidence="32">gp41</shortName>
        </alternativeName>
    </component>
</protein>
<dbReference type="GO" id="GO:0019082">
    <property type="term" value="P:viral protein processing"/>
    <property type="evidence" value="ECO:0007669"/>
    <property type="project" value="UniProtKB-UniRule"/>
</dbReference>
<keyword evidence="13 32" id="KW-0165">Cleavage on pair of basic residues</keyword>
<evidence type="ECO:0000256" key="24">
    <source>
        <dbReference type="ARBA" id="ARBA00023054"/>
    </source>
</evidence>
<dbReference type="FunFam" id="2.170.40.20:FF:000003">
    <property type="entry name" value="Envelope glycoprotein gp160"/>
    <property type="match status" value="1"/>
</dbReference>
<comment type="domain">
    <text evidence="32">The CD4-binding region is targeted by the antibody b12.</text>
</comment>